<name>A0A6J7WWR0_9CAUD</name>
<feature type="domain" description="PD-(D/E)XK endonuclease-like" evidence="1">
    <location>
        <begin position="119"/>
        <end position="171"/>
    </location>
</feature>
<evidence type="ECO:0000259" key="1">
    <source>
        <dbReference type="Pfam" id="PF12705"/>
    </source>
</evidence>
<evidence type="ECO:0000313" key="2">
    <source>
        <dbReference type="EMBL" id="CAB5220584.1"/>
    </source>
</evidence>
<dbReference type="InterPro" id="IPR011604">
    <property type="entry name" value="PDDEXK-like_dom_sf"/>
</dbReference>
<dbReference type="InterPro" id="IPR038726">
    <property type="entry name" value="PDDEXK_AddAB-type"/>
</dbReference>
<accession>A0A6J7WWR0</accession>
<dbReference type="EMBL" id="LR798293">
    <property type="protein sequence ID" value="CAB5220584.1"/>
    <property type="molecule type" value="Genomic_DNA"/>
</dbReference>
<dbReference type="PANTHER" id="PTHR31340:SF3">
    <property type="entry name" value="MITOCHONDRIAL GENOME MAINTENANCE EXONUCLEASE 1"/>
    <property type="match status" value="1"/>
</dbReference>
<dbReference type="SUPFAM" id="SSF52980">
    <property type="entry name" value="Restriction endonuclease-like"/>
    <property type="match status" value="1"/>
</dbReference>
<gene>
    <name evidence="2" type="ORF">UFOVP240_8</name>
</gene>
<dbReference type="InterPro" id="IPR011335">
    <property type="entry name" value="Restrct_endonuc-II-like"/>
</dbReference>
<sequence>MRNFIQYDWSKLERDTQPDGTRLYKTPSGKSYPSVTTITGLQTKKGIMEWRRRVGEEEANRVSAKASGRGTRIHTLCENYLLGKDASPLISDAEMFGSMREWLDDIDNIHCLETPLYSDFLQVAGTVDCIGEFQGKLSVIDFKTSSKPKDRDDIHQYFMQTAAYAVAFEERTGIPIGRLVIIMGVDNDFPRLFIEKRDNWIAGFRKLRMDYRNQYNI</sequence>
<dbReference type="PANTHER" id="PTHR31340">
    <property type="entry name" value="MITOCHONDRIAL GENOME MAINTENANCE EXONUCLEASE 1"/>
    <property type="match status" value="1"/>
</dbReference>
<reference evidence="2" key="1">
    <citation type="submission" date="2020-05" db="EMBL/GenBank/DDBJ databases">
        <authorList>
            <person name="Chiriac C."/>
            <person name="Salcher M."/>
            <person name="Ghai R."/>
            <person name="Kavagutti S V."/>
        </authorList>
    </citation>
    <scope>NUCLEOTIDE SEQUENCE</scope>
</reference>
<proteinExistence type="predicted"/>
<protein>
    <submittedName>
        <fullName evidence="2">PD-(D/E)XK nuclease superfamily</fullName>
    </submittedName>
</protein>
<dbReference type="Pfam" id="PF12705">
    <property type="entry name" value="PDDEXK_1"/>
    <property type="match status" value="1"/>
</dbReference>
<organism evidence="2">
    <name type="scientific">uncultured Caudovirales phage</name>
    <dbReference type="NCBI Taxonomy" id="2100421"/>
    <lineage>
        <taxon>Viruses</taxon>
        <taxon>Duplodnaviria</taxon>
        <taxon>Heunggongvirae</taxon>
        <taxon>Uroviricota</taxon>
        <taxon>Caudoviricetes</taxon>
        <taxon>Peduoviridae</taxon>
        <taxon>Maltschvirus</taxon>
        <taxon>Maltschvirus maltsch</taxon>
    </lineage>
</organism>
<dbReference type="Gene3D" id="3.90.320.10">
    <property type="match status" value="1"/>
</dbReference>